<dbReference type="NCBIfam" id="TIGR00369">
    <property type="entry name" value="unchar_dom_1"/>
    <property type="match status" value="1"/>
</dbReference>
<dbReference type="AlphaFoldDB" id="A0A9D1Z3S7"/>
<evidence type="ECO:0000259" key="3">
    <source>
        <dbReference type="Pfam" id="PF03061"/>
    </source>
</evidence>
<organism evidence="4 5">
    <name type="scientific">Candidatus Intestinimonas merdavium</name>
    <dbReference type="NCBI Taxonomy" id="2838622"/>
    <lineage>
        <taxon>Bacteria</taxon>
        <taxon>Bacillati</taxon>
        <taxon>Bacillota</taxon>
        <taxon>Clostridia</taxon>
        <taxon>Eubacteriales</taxon>
        <taxon>Intestinimonas</taxon>
    </lineage>
</organism>
<keyword evidence="2" id="KW-0378">Hydrolase</keyword>
<evidence type="ECO:0000313" key="4">
    <source>
        <dbReference type="EMBL" id="HIY73494.1"/>
    </source>
</evidence>
<reference evidence="4" key="1">
    <citation type="journal article" date="2021" name="PeerJ">
        <title>Extensive microbial diversity within the chicken gut microbiome revealed by metagenomics and culture.</title>
        <authorList>
            <person name="Gilroy R."/>
            <person name="Ravi A."/>
            <person name="Getino M."/>
            <person name="Pursley I."/>
            <person name="Horton D.L."/>
            <person name="Alikhan N.F."/>
            <person name="Baker D."/>
            <person name="Gharbi K."/>
            <person name="Hall N."/>
            <person name="Watson M."/>
            <person name="Adriaenssens E.M."/>
            <person name="Foster-Nyarko E."/>
            <person name="Jarju S."/>
            <person name="Secka A."/>
            <person name="Antonio M."/>
            <person name="Oren A."/>
            <person name="Chaudhuri R.R."/>
            <person name="La Ragione R."/>
            <person name="Hildebrand F."/>
            <person name="Pallen M.J."/>
        </authorList>
    </citation>
    <scope>NUCLEOTIDE SEQUENCE</scope>
    <source>
        <strain evidence="4">CHK33-7979</strain>
    </source>
</reference>
<dbReference type="InterPro" id="IPR003736">
    <property type="entry name" value="PAAI_dom"/>
</dbReference>
<dbReference type="Proteomes" id="UP000886824">
    <property type="component" value="Unassembled WGS sequence"/>
</dbReference>
<evidence type="ECO:0000256" key="2">
    <source>
        <dbReference type="ARBA" id="ARBA00022801"/>
    </source>
</evidence>
<dbReference type="GO" id="GO:0005829">
    <property type="term" value="C:cytosol"/>
    <property type="evidence" value="ECO:0007669"/>
    <property type="project" value="TreeGrafter"/>
</dbReference>
<gene>
    <name evidence="4" type="ORF">H9826_05920</name>
</gene>
<protein>
    <submittedName>
        <fullName evidence="4">PaaI family thioesterase</fullName>
    </submittedName>
</protein>
<dbReference type="PANTHER" id="PTHR43240">
    <property type="entry name" value="1,4-DIHYDROXY-2-NAPHTHOYL-COA THIOESTERASE 1"/>
    <property type="match status" value="1"/>
</dbReference>
<evidence type="ECO:0000256" key="1">
    <source>
        <dbReference type="ARBA" id="ARBA00008324"/>
    </source>
</evidence>
<sequence length="154" mass="16632">MDSCSKPIPIPEGLLLCHDPFALYNHIKITALFDDGSATGELTIRPDSLNPYGIVHGGCLTTLADTVGGWGVYAATKRPCVTASYTLNFLRPAKGNCDQKIFCRAVPEKIGNKLCVYRLIITNESGTELSTGLFTFFLVETPISNPVSIPSEHA</sequence>
<dbReference type="Pfam" id="PF03061">
    <property type="entry name" value="4HBT"/>
    <property type="match status" value="1"/>
</dbReference>
<dbReference type="SUPFAM" id="SSF54637">
    <property type="entry name" value="Thioesterase/thiol ester dehydrase-isomerase"/>
    <property type="match status" value="1"/>
</dbReference>
<feature type="domain" description="Thioesterase" evidence="3">
    <location>
        <begin position="52"/>
        <end position="128"/>
    </location>
</feature>
<dbReference type="GO" id="GO:0061522">
    <property type="term" value="F:1,4-dihydroxy-2-naphthoyl-CoA thioesterase activity"/>
    <property type="evidence" value="ECO:0007669"/>
    <property type="project" value="TreeGrafter"/>
</dbReference>
<name>A0A9D1Z3S7_9FIRM</name>
<dbReference type="CDD" id="cd03443">
    <property type="entry name" value="PaaI_thioesterase"/>
    <property type="match status" value="1"/>
</dbReference>
<dbReference type="Gene3D" id="3.10.129.10">
    <property type="entry name" value="Hotdog Thioesterase"/>
    <property type="match status" value="1"/>
</dbReference>
<dbReference type="EMBL" id="DXCX01000059">
    <property type="protein sequence ID" value="HIY73494.1"/>
    <property type="molecule type" value="Genomic_DNA"/>
</dbReference>
<reference evidence="4" key="2">
    <citation type="submission" date="2021-04" db="EMBL/GenBank/DDBJ databases">
        <authorList>
            <person name="Gilroy R."/>
        </authorList>
    </citation>
    <scope>NUCLEOTIDE SEQUENCE</scope>
    <source>
        <strain evidence="4">CHK33-7979</strain>
    </source>
</reference>
<proteinExistence type="inferred from homology"/>
<dbReference type="PANTHER" id="PTHR43240:SF5">
    <property type="entry name" value="1,4-DIHYDROXY-2-NAPHTHOYL-COA THIOESTERASE 1"/>
    <property type="match status" value="1"/>
</dbReference>
<comment type="caution">
    <text evidence="4">The sequence shown here is derived from an EMBL/GenBank/DDBJ whole genome shotgun (WGS) entry which is preliminary data.</text>
</comment>
<dbReference type="InterPro" id="IPR029069">
    <property type="entry name" value="HotDog_dom_sf"/>
</dbReference>
<dbReference type="InterPro" id="IPR006683">
    <property type="entry name" value="Thioestr_dom"/>
</dbReference>
<comment type="similarity">
    <text evidence="1">Belongs to the thioesterase PaaI family.</text>
</comment>
<accession>A0A9D1Z3S7</accession>
<evidence type="ECO:0000313" key="5">
    <source>
        <dbReference type="Proteomes" id="UP000886824"/>
    </source>
</evidence>